<comment type="caution">
    <text evidence="16">The sequence shown here is derived from an EMBL/GenBank/DDBJ whole genome shotgun (WGS) entry which is preliminary data.</text>
</comment>
<keyword evidence="3 14" id="KW-0813">Transport</keyword>
<evidence type="ECO:0000256" key="11">
    <source>
        <dbReference type="ARBA" id="ARBA00023157"/>
    </source>
</evidence>
<evidence type="ECO:0000256" key="15">
    <source>
        <dbReference type="SAM" id="Phobius"/>
    </source>
</evidence>
<evidence type="ECO:0000256" key="3">
    <source>
        <dbReference type="ARBA" id="ARBA00022448"/>
    </source>
</evidence>
<dbReference type="InterPro" id="IPR022920">
    <property type="entry name" value="Disulphide_bond_form_DsbB"/>
</dbReference>
<dbReference type="InterPro" id="IPR050183">
    <property type="entry name" value="DsbB"/>
</dbReference>
<evidence type="ECO:0000256" key="13">
    <source>
        <dbReference type="ARBA" id="ARBA00023284"/>
    </source>
</evidence>
<evidence type="ECO:0000256" key="4">
    <source>
        <dbReference type="ARBA" id="ARBA00022475"/>
    </source>
</evidence>
<keyword evidence="13 14" id="KW-0676">Redox-active center</keyword>
<feature type="topological domain" description="Periplasmic" evidence="14">
    <location>
        <begin position="25"/>
        <end position="42"/>
    </location>
</feature>
<evidence type="ECO:0000256" key="2">
    <source>
        <dbReference type="ARBA" id="ARBA00008823"/>
    </source>
</evidence>
<evidence type="ECO:0000256" key="5">
    <source>
        <dbReference type="ARBA" id="ARBA00022519"/>
    </source>
</evidence>
<evidence type="ECO:0000256" key="1">
    <source>
        <dbReference type="ARBA" id="ARBA00004429"/>
    </source>
</evidence>
<keyword evidence="5" id="KW-0997">Cell inner membrane</keyword>
<evidence type="ECO:0000256" key="9">
    <source>
        <dbReference type="ARBA" id="ARBA00023002"/>
    </source>
</evidence>
<evidence type="ECO:0000256" key="12">
    <source>
        <dbReference type="ARBA" id="ARBA00023186"/>
    </source>
</evidence>
<organism evidence="16 17">
    <name type="scientific">Herminiimonas contaminans</name>
    <dbReference type="NCBI Taxonomy" id="1111140"/>
    <lineage>
        <taxon>Bacteria</taxon>
        <taxon>Pseudomonadati</taxon>
        <taxon>Pseudomonadota</taxon>
        <taxon>Betaproteobacteria</taxon>
        <taxon>Burkholderiales</taxon>
        <taxon>Oxalobacteraceae</taxon>
        <taxon>Herminiimonas</taxon>
    </lineage>
</organism>
<reference evidence="16 17" key="1">
    <citation type="submission" date="2020-11" db="EMBL/GenBank/DDBJ databases">
        <title>WGS of Herminiimonas contaminans strain Marseille-Q4544 isolated from planarians Schmidtea mediterranea.</title>
        <authorList>
            <person name="Kangale L."/>
        </authorList>
    </citation>
    <scope>NUCLEOTIDE SEQUENCE [LARGE SCALE GENOMIC DNA]</scope>
    <source>
        <strain evidence="16 17">Marseille-Q4544</strain>
    </source>
</reference>
<dbReference type="PANTHER" id="PTHR36570:SF3">
    <property type="entry name" value="DISULFIDE BOND FORMATION PROTEIN B"/>
    <property type="match status" value="1"/>
</dbReference>
<dbReference type="InterPro" id="IPR003752">
    <property type="entry name" value="DiS_bond_form_DsbB/BdbC"/>
</dbReference>
<keyword evidence="8 14" id="KW-1133">Transmembrane helix</keyword>
<keyword evidence="4 14" id="KW-1003">Cell membrane</keyword>
<evidence type="ECO:0000256" key="8">
    <source>
        <dbReference type="ARBA" id="ARBA00022989"/>
    </source>
</evidence>
<accession>A0ABS0EWY6</accession>
<keyword evidence="6 14" id="KW-0812">Transmembrane</keyword>
<keyword evidence="10 14" id="KW-0472">Membrane</keyword>
<dbReference type="Pfam" id="PF02600">
    <property type="entry name" value="DsbB"/>
    <property type="match status" value="1"/>
</dbReference>
<comment type="caution">
    <text evidence="14">Lacks conserved residue(s) required for the propagation of feature annotation.</text>
</comment>
<keyword evidence="17" id="KW-1185">Reference proteome</keyword>
<feature type="topological domain" description="Periplasmic" evidence="14">
    <location>
        <begin position="82"/>
        <end position="136"/>
    </location>
</feature>
<dbReference type="EMBL" id="JADOEL010000018">
    <property type="protein sequence ID" value="MBF8179362.1"/>
    <property type="molecule type" value="Genomic_DNA"/>
</dbReference>
<dbReference type="PANTHER" id="PTHR36570">
    <property type="entry name" value="DISULFIDE BOND FORMATION PROTEIN B"/>
    <property type="match status" value="1"/>
</dbReference>
<evidence type="ECO:0000313" key="17">
    <source>
        <dbReference type="Proteomes" id="UP000657372"/>
    </source>
</evidence>
<feature type="disulfide bond" description="Redox-active" evidence="14">
    <location>
        <begin position="34"/>
        <end position="37"/>
    </location>
</feature>
<feature type="topological domain" description="Cytoplasmic" evidence="14">
    <location>
        <begin position="1"/>
        <end position="7"/>
    </location>
</feature>
<feature type="topological domain" description="Cytoplasmic" evidence="14">
    <location>
        <begin position="156"/>
        <end position="157"/>
    </location>
</feature>
<dbReference type="NCBIfam" id="NF002552">
    <property type="entry name" value="PRK02110.1"/>
    <property type="match status" value="1"/>
</dbReference>
<feature type="transmembrane region" description="Helical" evidence="15">
    <location>
        <begin position="64"/>
        <end position="85"/>
    </location>
</feature>
<keyword evidence="11 14" id="KW-1015">Disulfide bond</keyword>
<comment type="subcellular location">
    <subcellularLocation>
        <location evidence="1">Cell inner membrane</location>
        <topology evidence="1">Multi-pass membrane protein</topology>
    </subcellularLocation>
    <subcellularLocation>
        <location evidence="14">Cell membrane</location>
        <topology evidence="14">Multi-pass membrane protein</topology>
    </subcellularLocation>
</comment>
<keyword evidence="7 14" id="KW-0249">Electron transport</keyword>
<proteinExistence type="inferred from homology"/>
<sequence>MKTSKPVLLAVAFVSLALLAVAMYLQHVEGMLPCPLCVIQRYAFAAIAIICLIAVYLPRGAGKIATALAALAAIAGAGVAGWHIYIKANPTVSCGIDPLETSLNTIPTAKLLPFLFQADGLCTTEYAPILGLSLPQWALVWFAVIATYLIYTTIKKN</sequence>
<dbReference type="RefSeq" id="WP_175624219.1">
    <property type="nucleotide sequence ID" value="NZ_JADOEL010000018.1"/>
</dbReference>
<protein>
    <recommendedName>
        <fullName evidence="14">Disulfide bond formation protein B</fullName>
    </recommendedName>
    <alternativeName>
        <fullName evidence="14">Disulfide oxidoreductase</fullName>
    </alternativeName>
</protein>
<evidence type="ECO:0000256" key="10">
    <source>
        <dbReference type="ARBA" id="ARBA00023136"/>
    </source>
</evidence>
<feature type="transmembrane region" description="Helical" evidence="15">
    <location>
        <begin position="134"/>
        <end position="154"/>
    </location>
</feature>
<evidence type="ECO:0000313" key="16">
    <source>
        <dbReference type="EMBL" id="MBF8179362.1"/>
    </source>
</evidence>
<evidence type="ECO:0000256" key="14">
    <source>
        <dbReference type="HAMAP-Rule" id="MF_00286"/>
    </source>
</evidence>
<evidence type="ECO:0000256" key="6">
    <source>
        <dbReference type="ARBA" id="ARBA00022692"/>
    </source>
</evidence>
<evidence type="ECO:0000256" key="7">
    <source>
        <dbReference type="ARBA" id="ARBA00022982"/>
    </source>
</evidence>
<comment type="similarity">
    <text evidence="2 14">Belongs to the DsbB family.</text>
</comment>
<keyword evidence="9 14" id="KW-0560">Oxidoreductase</keyword>
<name>A0ABS0EWY6_9BURK</name>
<dbReference type="HAMAP" id="MF_00286">
    <property type="entry name" value="DsbB"/>
    <property type="match status" value="1"/>
</dbReference>
<comment type="function">
    <text evidence="14">Required for disulfide bond formation in some periplasmic proteins. Acts by oxidizing the DsbA protein.</text>
</comment>
<dbReference type="Proteomes" id="UP000657372">
    <property type="component" value="Unassembled WGS sequence"/>
</dbReference>
<feature type="transmembrane region" description="Helical" evidence="15">
    <location>
        <begin position="38"/>
        <end position="57"/>
    </location>
</feature>
<dbReference type="SUPFAM" id="SSF158442">
    <property type="entry name" value="DsbB-like"/>
    <property type="match status" value="1"/>
</dbReference>
<dbReference type="InterPro" id="IPR023380">
    <property type="entry name" value="DsbB-like_sf"/>
</dbReference>
<gene>
    <name evidence="14" type="primary">dsbB</name>
    <name evidence="16" type="ORF">IXC47_16900</name>
</gene>
<dbReference type="Gene3D" id="1.20.1550.10">
    <property type="entry name" value="DsbB-like"/>
    <property type="match status" value="1"/>
</dbReference>
<keyword evidence="12 14" id="KW-0143">Chaperone</keyword>